<evidence type="ECO:0000313" key="3">
    <source>
        <dbReference type="Proteomes" id="UP000177876"/>
    </source>
</evidence>
<organism evidence="2 3">
    <name type="scientific">Candidatus Solincola sediminis</name>
    <dbReference type="NCBI Taxonomy" id="1797199"/>
    <lineage>
        <taxon>Bacteria</taxon>
        <taxon>Bacillati</taxon>
        <taxon>Actinomycetota</taxon>
        <taxon>Candidatus Geothermincolia</taxon>
        <taxon>Candidatus Geothermincolales</taxon>
        <taxon>Candidatus Geothermincolaceae</taxon>
        <taxon>Candidatus Solincola</taxon>
    </lineage>
</organism>
<keyword evidence="1" id="KW-1133">Transmembrane helix</keyword>
<gene>
    <name evidence="2" type="ORF">A2Y75_05470</name>
</gene>
<feature type="transmembrane region" description="Helical" evidence="1">
    <location>
        <begin position="165"/>
        <end position="188"/>
    </location>
</feature>
<keyword evidence="1" id="KW-0472">Membrane</keyword>
<dbReference type="AlphaFoldDB" id="A0A1F2WFJ4"/>
<accession>A0A1F2WFJ4</accession>
<feature type="transmembrane region" description="Helical" evidence="1">
    <location>
        <begin position="20"/>
        <end position="40"/>
    </location>
</feature>
<feature type="transmembrane region" description="Helical" evidence="1">
    <location>
        <begin position="91"/>
        <end position="112"/>
    </location>
</feature>
<dbReference type="Proteomes" id="UP000177876">
    <property type="component" value="Unassembled WGS sequence"/>
</dbReference>
<sequence length="200" mass="22776">MKVQTTNNTFKVDKQGKNYFWLLMLIGLILITYFSINMLINFINGVDLAGVGISVVQKEALVDNNGEIVTPAEVIVFHGISGWVESFSPWLALNGYLLALGSIFFGLGYVMTRRREEKLAVSLFKMRLFAGYLFLIALMMLILGIDRVFFIPHGPKPTVLLWTNWYILEFLAHILWAAVLGVLFVFFFKVRQVGSNDERE</sequence>
<dbReference type="EMBL" id="MELK01000052">
    <property type="protein sequence ID" value="OFW55635.1"/>
    <property type="molecule type" value="Genomic_DNA"/>
</dbReference>
<keyword evidence="1" id="KW-0812">Transmembrane</keyword>
<proteinExistence type="predicted"/>
<evidence type="ECO:0000256" key="1">
    <source>
        <dbReference type="SAM" id="Phobius"/>
    </source>
</evidence>
<protein>
    <submittedName>
        <fullName evidence="2">Uncharacterized protein</fullName>
    </submittedName>
</protein>
<comment type="caution">
    <text evidence="2">The sequence shown here is derived from an EMBL/GenBank/DDBJ whole genome shotgun (WGS) entry which is preliminary data.</text>
</comment>
<reference evidence="2 3" key="1">
    <citation type="journal article" date="2016" name="Nat. Commun.">
        <title>Thousands of microbial genomes shed light on interconnected biogeochemical processes in an aquifer system.</title>
        <authorList>
            <person name="Anantharaman K."/>
            <person name="Brown C.T."/>
            <person name="Hug L.A."/>
            <person name="Sharon I."/>
            <person name="Castelle C.J."/>
            <person name="Probst A.J."/>
            <person name="Thomas B.C."/>
            <person name="Singh A."/>
            <person name="Wilkins M.J."/>
            <person name="Karaoz U."/>
            <person name="Brodie E.L."/>
            <person name="Williams K.H."/>
            <person name="Hubbard S.S."/>
            <person name="Banfield J.F."/>
        </authorList>
    </citation>
    <scope>NUCLEOTIDE SEQUENCE [LARGE SCALE GENOMIC DNA]</scope>
</reference>
<feature type="transmembrane region" description="Helical" evidence="1">
    <location>
        <begin position="124"/>
        <end position="145"/>
    </location>
</feature>
<evidence type="ECO:0000313" key="2">
    <source>
        <dbReference type="EMBL" id="OFW55635.1"/>
    </source>
</evidence>
<name>A0A1F2WFJ4_9ACTN</name>